<dbReference type="InterPro" id="IPR026281">
    <property type="entry name" value="HTH_RamB"/>
</dbReference>
<dbReference type="InterPro" id="IPR010359">
    <property type="entry name" value="IrrE_HExxH"/>
</dbReference>
<evidence type="ECO:0000313" key="7">
    <source>
        <dbReference type="EMBL" id="SDH15407.1"/>
    </source>
</evidence>
<dbReference type="GO" id="GO:0003677">
    <property type="term" value="F:DNA binding"/>
    <property type="evidence" value="ECO:0007669"/>
    <property type="project" value="UniProtKB-KW"/>
</dbReference>
<dbReference type="EMBL" id="FNCS01000025">
    <property type="protein sequence ID" value="SDH15407.1"/>
    <property type="molecule type" value="Genomic_DNA"/>
</dbReference>
<keyword evidence="4" id="KW-0804">Transcription</keyword>
<protein>
    <recommendedName>
        <fullName evidence="6">HTH cro/C1-type domain-containing protein</fullName>
    </recommendedName>
</protein>
<dbReference type="GO" id="GO:0003700">
    <property type="term" value="F:DNA-binding transcription factor activity"/>
    <property type="evidence" value="ECO:0007669"/>
    <property type="project" value="TreeGrafter"/>
</dbReference>
<evidence type="ECO:0000256" key="1">
    <source>
        <dbReference type="ARBA" id="ARBA00007227"/>
    </source>
</evidence>
<dbReference type="Proteomes" id="UP000199495">
    <property type="component" value="Unassembled WGS sequence"/>
</dbReference>
<sequence length="526" mass="58290">MRAPIGLRISTRRKTLRISQAALARSVEISPSYLNLIESNKRQVGGALLQRIATELDIGIDELTGQTEHRLIHELVEAFADPVLAERRLGLDQARALVATQPQIANLIATLYRAYTATAVSADAYANRLQADPLLSQLLHQVLSALTAVRSSAEILEEVDDLNADERRRFVTSIARETKGLTAVTRNLIGQFDHASTASRSASIRRELDDMIFAARNYFPELEARGDDIRSEVRAEGNFTEQTIMRVLDTRHGITVERTAAPPSGRPFGYDSDKRVLWFRNTIPQSTRQFQMVRTLAELTSADEMAEALNSPLLTSTAARAQASRYLTSYIAGATLFPYQPFLTDARALRYDVEALSERYNASFEQIAHRLVTLRRPDAEGIPFGFLRSDPAGRLTKHFPLPGLLLPHTGHACPLWAIYSAFRTSGQLVRQLVRFSDGSRFLFIAKAISRRSSGFADQVLPHSILLVTDVHHAAGTVYAEGLDLTAQTADVPVGPTCRLCTRTDCPSREEPPFTPDETDPFARPAL</sequence>
<dbReference type="Pfam" id="PF06114">
    <property type="entry name" value="Peptidase_M78"/>
    <property type="match status" value="1"/>
</dbReference>
<evidence type="ECO:0000259" key="6">
    <source>
        <dbReference type="PROSITE" id="PS50943"/>
    </source>
</evidence>
<feature type="domain" description="HTH cro/C1-type" evidence="6">
    <location>
        <begin position="9"/>
        <end position="63"/>
    </location>
</feature>
<evidence type="ECO:0000313" key="8">
    <source>
        <dbReference type="Proteomes" id="UP000199495"/>
    </source>
</evidence>
<evidence type="ECO:0000256" key="4">
    <source>
        <dbReference type="ARBA" id="ARBA00023163"/>
    </source>
</evidence>
<keyword evidence="2" id="KW-0805">Transcription regulation</keyword>
<proteinExistence type="inferred from homology"/>
<dbReference type="InterPro" id="IPR018653">
    <property type="entry name" value="ScfR_C"/>
</dbReference>
<dbReference type="InterPro" id="IPR050807">
    <property type="entry name" value="TransReg_Diox_bact_type"/>
</dbReference>
<evidence type="ECO:0000256" key="5">
    <source>
        <dbReference type="SAM" id="MobiDB-lite"/>
    </source>
</evidence>
<keyword evidence="8" id="KW-1185">Reference proteome</keyword>
<dbReference type="InterPro" id="IPR001387">
    <property type="entry name" value="Cro/C1-type_HTH"/>
</dbReference>
<organism evidence="7 8">
    <name type="scientific">Pelagibacterium luteolum</name>
    <dbReference type="NCBI Taxonomy" id="440168"/>
    <lineage>
        <taxon>Bacteria</taxon>
        <taxon>Pseudomonadati</taxon>
        <taxon>Pseudomonadota</taxon>
        <taxon>Alphaproteobacteria</taxon>
        <taxon>Hyphomicrobiales</taxon>
        <taxon>Devosiaceae</taxon>
        <taxon>Pelagibacterium</taxon>
    </lineage>
</organism>
<dbReference type="CDD" id="cd00093">
    <property type="entry name" value="HTH_XRE"/>
    <property type="match status" value="1"/>
</dbReference>
<dbReference type="AlphaFoldDB" id="A0A1G8A3H7"/>
<feature type="region of interest" description="Disordered" evidence="5">
    <location>
        <begin position="504"/>
        <end position="526"/>
    </location>
</feature>
<evidence type="ECO:0000256" key="2">
    <source>
        <dbReference type="ARBA" id="ARBA00023015"/>
    </source>
</evidence>
<accession>A0A1G8A3H7</accession>
<dbReference type="Pfam" id="PF01381">
    <property type="entry name" value="HTH_3"/>
    <property type="match status" value="1"/>
</dbReference>
<dbReference type="OrthoDB" id="1123084at2"/>
<dbReference type="PROSITE" id="PS50943">
    <property type="entry name" value="HTH_CROC1"/>
    <property type="match status" value="1"/>
</dbReference>
<dbReference type="Pfam" id="PF09856">
    <property type="entry name" value="ScfRs"/>
    <property type="match status" value="1"/>
</dbReference>
<dbReference type="PANTHER" id="PTHR46797">
    <property type="entry name" value="HTH-TYPE TRANSCRIPTIONAL REGULATOR"/>
    <property type="match status" value="1"/>
</dbReference>
<dbReference type="GO" id="GO:0005829">
    <property type="term" value="C:cytosol"/>
    <property type="evidence" value="ECO:0007669"/>
    <property type="project" value="TreeGrafter"/>
</dbReference>
<dbReference type="PIRSF" id="PIRSF019251">
    <property type="entry name" value="Rv0465c"/>
    <property type="match status" value="1"/>
</dbReference>
<dbReference type="RefSeq" id="WP_090599770.1">
    <property type="nucleotide sequence ID" value="NZ_FNCS01000025.1"/>
</dbReference>
<dbReference type="Gene3D" id="1.10.260.40">
    <property type="entry name" value="lambda repressor-like DNA-binding domains"/>
    <property type="match status" value="1"/>
</dbReference>
<gene>
    <name evidence="7" type="ORF">SAMN04487974_12533</name>
</gene>
<dbReference type="SMART" id="SM00530">
    <property type="entry name" value="HTH_XRE"/>
    <property type="match status" value="1"/>
</dbReference>
<dbReference type="STRING" id="440168.SAMN04487974_12533"/>
<evidence type="ECO:0000256" key="3">
    <source>
        <dbReference type="ARBA" id="ARBA00023125"/>
    </source>
</evidence>
<reference evidence="7 8" key="1">
    <citation type="submission" date="2016-10" db="EMBL/GenBank/DDBJ databases">
        <authorList>
            <person name="de Groot N.N."/>
        </authorList>
    </citation>
    <scope>NUCLEOTIDE SEQUENCE [LARGE SCALE GENOMIC DNA]</scope>
    <source>
        <strain evidence="7 8">CGMCC 1.10267</strain>
    </source>
</reference>
<dbReference type="PANTHER" id="PTHR46797:SF23">
    <property type="entry name" value="HTH-TYPE TRANSCRIPTIONAL REGULATOR SUTR"/>
    <property type="match status" value="1"/>
</dbReference>
<dbReference type="SUPFAM" id="SSF47413">
    <property type="entry name" value="lambda repressor-like DNA-binding domains"/>
    <property type="match status" value="1"/>
</dbReference>
<keyword evidence="3" id="KW-0238">DNA-binding</keyword>
<name>A0A1G8A3H7_9HYPH</name>
<comment type="similarity">
    <text evidence="1">Belongs to the short-chain fatty acyl-CoA assimilation regulator (ScfR) family.</text>
</comment>
<dbReference type="InterPro" id="IPR010982">
    <property type="entry name" value="Lambda_DNA-bd_dom_sf"/>
</dbReference>